<evidence type="ECO:0000256" key="4">
    <source>
        <dbReference type="ARBA" id="ARBA00042988"/>
    </source>
</evidence>
<dbReference type="InterPro" id="IPR055170">
    <property type="entry name" value="GFO_IDH_MocA-like_dom"/>
</dbReference>
<evidence type="ECO:0000259" key="6">
    <source>
        <dbReference type="Pfam" id="PF01408"/>
    </source>
</evidence>
<reference evidence="8 9" key="1">
    <citation type="submission" date="2016-07" db="EMBL/GenBank/DDBJ databases">
        <title>Multiple horizontal gene transfer events from other fungi enriched the ability of initially mycotrophic Trichoderma (Ascomycota) to feed on dead plant biomass.</title>
        <authorList>
            <consortium name="DOE Joint Genome Institute"/>
            <person name="Aerts A."/>
            <person name="Atanasova L."/>
            <person name="Chenthamara K."/>
            <person name="Zhang J."/>
            <person name="Grujic M."/>
            <person name="Henrissat B."/>
            <person name="Kuo A."/>
            <person name="Salamov A."/>
            <person name="Lipzen A."/>
            <person name="Labutti K."/>
            <person name="Barry K."/>
            <person name="Miao Y."/>
            <person name="Rahimi M.J."/>
            <person name="Shen Q."/>
            <person name="Grigoriev I.V."/>
            <person name="Kubicek C.P."/>
            <person name="Druzhinina I.S."/>
        </authorList>
    </citation>
    <scope>NUCLEOTIDE SEQUENCE [LARGE SCALE GENOMIC DNA]</scope>
    <source>
        <strain evidence="8 9">CBS 226.95</strain>
    </source>
</reference>
<evidence type="ECO:0000256" key="1">
    <source>
        <dbReference type="ARBA" id="ARBA00010928"/>
    </source>
</evidence>
<accession>A0A2T4A356</accession>
<keyword evidence="2" id="KW-0560">Oxidoreductase</keyword>
<evidence type="ECO:0000313" key="9">
    <source>
        <dbReference type="Proteomes" id="UP000241690"/>
    </source>
</evidence>
<dbReference type="PANTHER" id="PTHR22604">
    <property type="entry name" value="OXIDOREDUCTASES"/>
    <property type="match status" value="1"/>
</dbReference>
<protein>
    <recommendedName>
        <fullName evidence="3">D-xylose 1-dehydrogenase (NADP(+), D-xylono-1,5-lactone-forming)</fullName>
        <ecNumber evidence="3">1.1.1.179</ecNumber>
    </recommendedName>
    <alternativeName>
        <fullName evidence="4">D-xylose-NADP dehydrogenase</fullName>
    </alternativeName>
</protein>
<dbReference type="GeneID" id="36632325"/>
<evidence type="ECO:0000256" key="5">
    <source>
        <dbReference type="ARBA" id="ARBA00049233"/>
    </source>
</evidence>
<dbReference type="SUPFAM" id="SSF51735">
    <property type="entry name" value="NAD(P)-binding Rossmann-fold domains"/>
    <property type="match status" value="1"/>
</dbReference>
<comment type="similarity">
    <text evidence="1">Belongs to the Gfo/Idh/MocA family.</text>
</comment>
<dbReference type="AlphaFoldDB" id="A0A2T4A356"/>
<dbReference type="PANTHER" id="PTHR22604:SF105">
    <property type="entry name" value="TRANS-1,2-DIHYDROBENZENE-1,2-DIOL DEHYDROGENASE"/>
    <property type="match status" value="1"/>
</dbReference>
<gene>
    <name evidence="8" type="ORF">M431DRAFT_8696</name>
</gene>
<dbReference type="GO" id="GO:0000166">
    <property type="term" value="F:nucleotide binding"/>
    <property type="evidence" value="ECO:0007669"/>
    <property type="project" value="InterPro"/>
</dbReference>
<dbReference type="InterPro" id="IPR000683">
    <property type="entry name" value="Gfo/Idh/MocA-like_OxRdtase_N"/>
</dbReference>
<sequence>MSQSHPSANIRWGIIGTGYISTLFVKDLVIAQNHSSTPARHVIEAVATSSLNKGLKFLEATETTLQNPKIYTKQEDLYADGQIDIVYVGLPHSMHKDACLNAIAAGKHVLCEKPMAINAKEVDEIIALASQKKVFVMEALWTRFLPVIRELRTLIHEEMVIGKVSRMFCDFSCDMGALPSTSRIKDRNLGGGALLDLGIYTLTLSNLILDGQVGEKALQSEISSRMTVVDGVDHSVAIVVSYPSTQCLGILTASLESTTERDFCRIEGSRGVIILSGPMAAKPTSIRIQRYNNTTDEVREFEHPGNGFYFEANSVASCILAGKLESDVMPLAETRRIAAIMDEVRKTGGVLYPQD</sequence>
<comment type="catalytic activity">
    <reaction evidence="5">
        <text>D-xylose + NADP(+) = D-xylono-1,5-lactone + NADPH + H(+)</text>
        <dbReference type="Rhea" id="RHEA:22000"/>
        <dbReference type="ChEBI" id="CHEBI:15378"/>
        <dbReference type="ChEBI" id="CHEBI:15867"/>
        <dbReference type="ChEBI" id="CHEBI:53455"/>
        <dbReference type="ChEBI" id="CHEBI:57783"/>
        <dbReference type="ChEBI" id="CHEBI:58349"/>
        <dbReference type="EC" id="1.1.1.179"/>
    </reaction>
</comment>
<dbReference type="Pfam" id="PF01408">
    <property type="entry name" value="GFO_IDH_MocA"/>
    <property type="match status" value="1"/>
</dbReference>
<feature type="domain" description="GFO/IDH/MocA-like oxidoreductase" evidence="7">
    <location>
        <begin position="149"/>
        <end position="273"/>
    </location>
</feature>
<feature type="domain" description="Gfo/Idh/MocA-like oxidoreductase N-terminal" evidence="6">
    <location>
        <begin position="10"/>
        <end position="138"/>
    </location>
</feature>
<dbReference type="SUPFAM" id="SSF55347">
    <property type="entry name" value="Glyceraldehyde-3-phosphate dehydrogenase-like, C-terminal domain"/>
    <property type="match status" value="1"/>
</dbReference>
<dbReference type="EC" id="1.1.1.179" evidence="3"/>
<dbReference type="STRING" id="983964.A0A2T4A356"/>
<name>A0A2T4A356_TRIHA</name>
<dbReference type="EMBL" id="KZ679686">
    <property type="protein sequence ID" value="PTB51505.1"/>
    <property type="molecule type" value="Genomic_DNA"/>
</dbReference>
<dbReference type="Gene3D" id="3.30.360.10">
    <property type="entry name" value="Dihydrodipicolinate Reductase, domain 2"/>
    <property type="match status" value="1"/>
</dbReference>
<evidence type="ECO:0000256" key="2">
    <source>
        <dbReference type="ARBA" id="ARBA00023002"/>
    </source>
</evidence>
<dbReference type="InterPro" id="IPR050984">
    <property type="entry name" value="Gfo/Idh/MocA_domain"/>
</dbReference>
<organism evidence="8 9">
    <name type="scientific">Trichoderma harzianum CBS 226.95</name>
    <dbReference type="NCBI Taxonomy" id="983964"/>
    <lineage>
        <taxon>Eukaryota</taxon>
        <taxon>Fungi</taxon>
        <taxon>Dikarya</taxon>
        <taxon>Ascomycota</taxon>
        <taxon>Pezizomycotina</taxon>
        <taxon>Sordariomycetes</taxon>
        <taxon>Hypocreomycetidae</taxon>
        <taxon>Hypocreales</taxon>
        <taxon>Hypocreaceae</taxon>
        <taxon>Trichoderma</taxon>
    </lineage>
</organism>
<dbReference type="InterPro" id="IPR036291">
    <property type="entry name" value="NAD(P)-bd_dom_sf"/>
</dbReference>
<dbReference type="Gene3D" id="3.40.50.720">
    <property type="entry name" value="NAD(P)-binding Rossmann-like Domain"/>
    <property type="match status" value="1"/>
</dbReference>
<proteinExistence type="inferred from homology"/>
<dbReference type="GO" id="GO:0047837">
    <property type="term" value="F:D-xylose 1-dehydrogenase (NADP+) activity"/>
    <property type="evidence" value="ECO:0007669"/>
    <property type="project" value="UniProtKB-EC"/>
</dbReference>
<dbReference type="Pfam" id="PF22725">
    <property type="entry name" value="GFO_IDH_MocA_C3"/>
    <property type="match status" value="1"/>
</dbReference>
<evidence type="ECO:0000256" key="3">
    <source>
        <dbReference type="ARBA" id="ARBA00038984"/>
    </source>
</evidence>
<evidence type="ECO:0000313" key="8">
    <source>
        <dbReference type="EMBL" id="PTB51505.1"/>
    </source>
</evidence>
<dbReference type="Proteomes" id="UP000241690">
    <property type="component" value="Unassembled WGS sequence"/>
</dbReference>
<dbReference type="RefSeq" id="XP_024771182.1">
    <property type="nucleotide sequence ID" value="XM_024923742.1"/>
</dbReference>
<evidence type="ECO:0000259" key="7">
    <source>
        <dbReference type="Pfam" id="PF22725"/>
    </source>
</evidence>
<keyword evidence="9" id="KW-1185">Reference proteome</keyword>